<dbReference type="Proteomes" id="UP000281468">
    <property type="component" value="Unassembled WGS sequence"/>
</dbReference>
<feature type="compositionally biased region" description="Basic residues" evidence="5">
    <location>
        <begin position="128"/>
        <end position="137"/>
    </location>
</feature>
<dbReference type="InterPro" id="IPR012677">
    <property type="entry name" value="Nucleotide-bd_a/b_plait_sf"/>
</dbReference>
<sequence length="458" mass="50665">MLAGVRRKFESEHVTEALKIATETRSLRTLDFRDRNCGKEPHLGEASIRKVREACLVPPPYRNHIRSAATTQPKMSAQTITKKRKSVDGAAATTKKAKTAKSAEKPAPAKSALKKEKDETVVEEKTKPGKAVKAKAAKKTDEAGKPKAAAVTKEVVEDDNDNDDAEGSKELTADQTAELLAGFSSSDDENSDDEEEQGVAVEKLPQAPRMKDIQKRIQQATASDPEQSPGIIYIGRLPHGFYEPQLRGYFSQFGEILHLRLARNRKSGKSQHYAFIEFASLAVAEIVAKSMDKYLMFGHILQVRIVPREQVKENIFDGATRRRKPVPRNRLEGRKLSHGREREVWDRKVEREEKRRAGKQEKLRELGYEFEMPGVKAVSEVPVKAAREVEAGPGAEAGEVKQIVEEKVSAKSGKPEAEVKTTKVEQGPGGVAVTEEKKTTKKRSAAEGKGKKSKKAKA</sequence>
<feature type="compositionally biased region" description="Polar residues" evidence="5">
    <location>
        <begin position="68"/>
        <end position="80"/>
    </location>
</feature>
<feature type="domain" description="RRM" evidence="6">
    <location>
        <begin position="230"/>
        <end position="308"/>
    </location>
</feature>
<name>A0A3M7EWI5_HORWE</name>
<dbReference type="VEuPathDB" id="FungiDB:BTJ68_14362"/>
<feature type="compositionally biased region" description="Acidic residues" evidence="5">
    <location>
        <begin position="186"/>
        <end position="197"/>
    </location>
</feature>
<dbReference type="Pfam" id="PF00076">
    <property type="entry name" value="RRM_1"/>
    <property type="match status" value="1"/>
</dbReference>
<evidence type="ECO:0000256" key="1">
    <source>
        <dbReference type="ARBA" id="ARBA00004604"/>
    </source>
</evidence>
<dbReference type="GO" id="GO:0005730">
    <property type="term" value="C:nucleolus"/>
    <property type="evidence" value="ECO:0007669"/>
    <property type="project" value="UniProtKB-SubCell"/>
</dbReference>
<feature type="compositionally biased region" description="Acidic residues" evidence="5">
    <location>
        <begin position="156"/>
        <end position="165"/>
    </location>
</feature>
<dbReference type="PROSITE" id="PS50102">
    <property type="entry name" value="RRM"/>
    <property type="match status" value="1"/>
</dbReference>
<dbReference type="Gene3D" id="3.30.70.330">
    <property type="match status" value="1"/>
</dbReference>
<protein>
    <recommendedName>
        <fullName evidence="6">RRM domain-containing protein</fullName>
    </recommendedName>
</protein>
<keyword evidence="2 4" id="KW-0694">RNA-binding</keyword>
<gene>
    <name evidence="7" type="ORF">D0862_12577</name>
</gene>
<evidence type="ECO:0000313" key="7">
    <source>
        <dbReference type="EMBL" id="RMY80853.1"/>
    </source>
</evidence>
<comment type="caution">
    <text evidence="7">The sequence shown here is derived from an EMBL/GenBank/DDBJ whole genome shotgun (WGS) entry which is preliminary data.</text>
</comment>
<dbReference type="SMART" id="SM00360">
    <property type="entry name" value="RRM"/>
    <property type="match status" value="1"/>
</dbReference>
<feature type="compositionally biased region" description="Basic and acidic residues" evidence="5">
    <location>
        <begin position="434"/>
        <end position="450"/>
    </location>
</feature>
<reference evidence="7 8" key="1">
    <citation type="journal article" date="2018" name="BMC Genomics">
        <title>Genomic evidence for intraspecific hybridization in a clonal and extremely halotolerant yeast.</title>
        <authorList>
            <person name="Gostincar C."/>
            <person name="Stajich J.E."/>
            <person name="Zupancic J."/>
            <person name="Zalar P."/>
            <person name="Gunde-Cimerman N."/>
        </authorList>
    </citation>
    <scope>NUCLEOTIDE SEQUENCE [LARGE SCALE GENOMIC DNA]</scope>
    <source>
        <strain evidence="7 8">EXF-171</strain>
    </source>
</reference>
<feature type="region of interest" description="Disordered" evidence="5">
    <location>
        <begin position="408"/>
        <end position="458"/>
    </location>
</feature>
<dbReference type="GO" id="GO:0003723">
    <property type="term" value="F:RNA binding"/>
    <property type="evidence" value="ECO:0007669"/>
    <property type="project" value="UniProtKB-UniRule"/>
</dbReference>
<dbReference type="CDD" id="cd12307">
    <property type="entry name" value="RRM_NIFK_like"/>
    <property type="match status" value="1"/>
</dbReference>
<feature type="region of interest" description="Disordered" evidence="5">
    <location>
        <begin position="66"/>
        <end position="224"/>
    </location>
</feature>
<comment type="subcellular location">
    <subcellularLocation>
        <location evidence="1">Nucleus</location>
        <location evidence="1">Nucleolus</location>
    </subcellularLocation>
</comment>
<evidence type="ECO:0000256" key="5">
    <source>
        <dbReference type="SAM" id="MobiDB-lite"/>
    </source>
</evidence>
<evidence type="ECO:0000256" key="3">
    <source>
        <dbReference type="ARBA" id="ARBA00023242"/>
    </source>
</evidence>
<evidence type="ECO:0000256" key="2">
    <source>
        <dbReference type="ARBA" id="ARBA00022884"/>
    </source>
</evidence>
<evidence type="ECO:0000256" key="4">
    <source>
        <dbReference type="PROSITE-ProRule" id="PRU00176"/>
    </source>
</evidence>
<evidence type="ECO:0000313" key="8">
    <source>
        <dbReference type="Proteomes" id="UP000281468"/>
    </source>
</evidence>
<dbReference type="InterPro" id="IPR000504">
    <property type="entry name" value="RRM_dom"/>
</dbReference>
<evidence type="ECO:0000259" key="6">
    <source>
        <dbReference type="PROSITE" id="PS50102"/>
    </source>
</evidence>
<dbReference type="InterPro" id="IPR035979">
    <property type="entry name" value="RBD_domain_sf"/>
</dbReference>
<feature type="compositionally biased region" description="Basic and acidic residues" evidence="5">
    <location>
        <begin position="113"/>
        <end position="127"/>
    </location>
</feature>
<dbReference type="PANTHER" id="PTHR46754">
    <property type="entry name" value="MKI67 FHA DOMAIN-INTERACTING NUCLEOLAR PHOSPHOPROTEIN"/>
    <property type="match status" value="1"/>
</dbReference>
<keyword evidence="3" id="KW-0539">Nucleus</keyword>
<dbReference type="AlphaFoldDB" id="A0A3M7EWI5"/>
<proteinExistence type="predicted"/>
<dbReference type="EMBL" id="QWIQ01000616">
    <property type="protein sequence ID" value="RMY80853.1"/>
    <property type="molecule type" value="Genomic_DNA"/>
</dbReference>
<dbReference type="SUPFAM" id="SSF54928">
    <property type="entry name" value="RNA-binding domain, RBD"/>
    <property type="match status" value="1"/>
</dbReference>
<organism evidence="7 8">
    <name type="scientific">Hortaea werneckii</name>
    <name type="common">Black yeast</name>
    <name type="synonym">Cladosporium werneckii</name>
    <dbReference type="NCBI Taxonomy" id="91943"/>
    <lineage>
        <taxon>Eukaryota</taxon>
        <taxon>Fungi</taxon>
        <taxon>Dikarya</taxon>
        <taxon>Ascomycota</taxon>
        <taxon>Pezizomycotina</taxon>
        <taxon>Dothideomycetes</taxon>
        <taxon>Dothideomycetidae</taxon>
        <taxon>Mycosphaerellales</taxon>
        <taxon>Teratosphaeriaceae</taxon>
        <taxon>Hortaea</taxon>
    </lineage>
</organism>
<feature type="compositionally biased region" description="Basic and acidic residues" evidence="5">
    <location>
        <begin position="408"/>
        <end position="423"/>
    </location>
</feature>
<accession>A0A3M7EWI5</accession>